<gene>
    <name evidence="7" type="ORF">DWU99_19595</name>
</gene>
<feature type="transmembrane region" description="Helical" evidence="6">
    <location>
        <begin position="372"/>
        <end position="399"/>
    </location>
</feature>
<organism evidence="7 8">
    <name type="scientific">Dyella psychrodurans</name>
    <dbReference type="NCBI Taxonomy" id="1927960"/>
    <lineage>
        <taxon>Bacteria</taxon>
        <taxon>Pseudomonadati</taxon>
        <taxon>Pseudomonadota</taxon>
        <taxon>Gammaproteobacteria</taxon>
        <taxon>Lysobacterales</taxon>
        <taxon>Rhodanobacteraceae</taxon>
        <taxon>Dyella</taxon>
    </lineage>
</organism>
<accession>A0A370WW31</accession>
<dbReference type="InterPro" id="IPR004813">
    <property type="entry name" value="OPT"/>
</dbReference>
<dbReference type="PANTHER" id="PTHR31645">
    <property type="entry name" value="OLIGOPEPTIDE TRANSPORTER YGL114W-RELATED"/>
    <property type="match status" value="1"/>
</dbReference>
<keyword evidence="4 6" id="KW-1133">Transmembrane helix</keyword>
<dbReference type="GO" id="GO:0035673">
    <property type="term" value="F:oligopeptide transmembrane transporter activity"/>
    <property type="evidence" value="ECO:0007669"/>
    <property type="project" value="InterPro"/>
</dbReference>
<dbReference type="Pfam" id="PF03169">
    <property type="entry name" value="OPT"/>
    <property type="match status" value="1"/>
</dbReference>
<dbReference type="Proteomes" id="UP000255334">
    <property type="component" value="Unassembled WGS sequence"/>
</dbReference>
<evidence type="ECO:0000256" key="3">
    <source>
        <dbReference type="ARBA" id="ARBA00022692"/>
    </source>
</evidence>
<feature type="transmembrane region" description="Helical" evidence="6">
    <location>
        <begin position="437"/>
        <end position="455"/>
    </location>
</feature>
<dbReference type="InterPro" id="IPR045035">
    <property type="entry name" value="YSL-like"/>
</dbReference>
<evidence type="ECO:0000256" key="5">
    <source>
        <dbReference type="ARBA" id="ARBA00023136"/>
    </source>
</evidence>
<reference evidence="7 8" key="1">
    <citation type="submission" date="2018-07" db="EMBL/GenBank/DDBJ databases">
        <title>Dyella monticola sp. nov. and Dyella psychrodurans sp. nov. isolated from monsoon evergreen broad-leaved forest soil of Dinghu Mountain, China.</title>
        <authorList>
            <person name="Gao Z."/>
            <person name="Qiu L."/>
        </authorList>
    </citation>
    <scope>NUCLEOTIDE SEQUENCE [LARGE SCALE GENOMIC DNA]</scope>
    <source>
        <strain evidence="7 8">4MSK11</strain>
    </source>
</reference>
<evidence type="ECO:0000256" key="2">
    <source>
        <dbReference type="ARBA" id="ARBA00022448"/>
    </source>
</evidence>
<feature type="transmembrane region" description="Helical" evidence="6">
    <location>
        <begin position="539"/>
        <end position="558"/>
    </location>
</feature>
<evidence type="ECO:0000313" key="8">
    <source>
        <dbReference type="Proteomes" id="UP000255334"/>
    </source>
</evidence>
<dbReference type="GO" id="GO:0016020">
    <property type="term" value="C:membrane"/>
    <property type="evidence" value="ECO:0007669"/>
    <property type="project" value="UniProtKB-SubCell"/>
</dbReference>
<dbReference type="EMBL" id="QRBF01000010">
    <property type="protein sequence ID" value="RDS80329.1"/>
    <property type="molecule type" value="Genomic_DNA"/>
</dbReference>
<dbReference type="NCBIfam" id="TIGR00733">
    <property type="entry name" value="OPT family oligopeptide transporter"/>
    <property type="match status" value="1"/>
</dbReference>
<feature type="transmembrane region" description="Helical" evidence="6">
    <location>
        <begin position="87"/>
        <end position="112"/>
    </location>
</feature>
<sequence length="680" mass="69942">MSQSIPLDSLGRSPVNAVPGPGAAPRAELTIRGLIIGIVITLVFTAANVFFGLKAGLTFATSIPAAVISMAILRAMKNATIQENNIVQTVASAAGTLSSIIFVMPGLIMVGWWTGFPFWVSFGICASGGILGVMYTIPLRRALVTDSDLPYPEGVACAEVLKVGSGEAAEASGAASVEGGTSGLMAVVVGSVVAAVFYIVVQTKIFASDVAQYFRIGDRGSASGYDFSLSFALFAVGHLVGLWVGLAMLLGAVIGWGWAVPHFTLLHPATGDVSDVAQGAWSHYVRFVGAGTIGVAAIWTLAKLVKPVVSGLSSAMAASRVRKAGKAATLPRTEQDMPIGIVGLIVLVCMLPIAWLLGNFSVVSGLGSHTTLLVIGGVLFVLILSFLVSTVCGYMAGLIGSSNSPLSGIGILVVIIAALLLVAGVKSDLPADSGKALVAFALFITSVVFAVAAIANNNLQDLKTGQLVDATPWRQQVALVIGVIAGAIVIPPVLDLLNHAYGFLGAPGVDPAHALPAPQAGLISALAQGVIQNNIDWSLIRIGALIGVGIIVLDEILARTSKSVRMPPLAVGLGIYLPTSTTLMIVVGAVVGWYFDKRADRTPKAEATKQLGVLLASGMIVGESIIGVVVAAIVVFSGKSSPLGLVGDSFENASIWIGGIAFAAVIFAMYRWISRLGQKS</sequence>
<comment type="subcellular location">
    <subcellularLocation>
        <location evidence="1">Membrane</location>
        <topology evidence="1">Multi-pass membrane protein</topology>
    </subcellularLocation>
</comment>
<dbReference type="OrthoDB" id="9809340at2"/>
<comment type="caution">
    <text evidence="7">The sequence shown here is derived from an EMBL/GenBank/DDBJ whole genome shotgun (WGS) entry which is preliminary data.</text>
</comment>
<dbReference type="InterPro" id="IPR004814">
    <property type="entry name" value="Oligopep_transpt"/>
</dbReference>
<protein>
    <submittedName>
        <fullName evidence="7">Oligopeptide transporter, OPT family</fullName>
    </submittedName>
</protein>
<proteinExistence type="predicted"/>
<feature type="transmembrane region" description="Helical" evidence="6">
    <location>
        <begin position="184"/>
        <end position="207"/>
    </location>
</feature>
<feature type="transmembrane region" description="Helical" evidence="6">
    <location>
        <begin position="611"/>
        <end position="635"/>
    </location>
</feature>
<feature type="transmembrane region" description="Helical" evidence="6">
    <location>
        <begin position="118"/>
        <end position="137"/>
    </location>
</feature>
<evidence type="ECO:0000313" key="7">
    <source>
        <dbReference type="EMBL" id="RDS80329.1"/>
    </source>
</evidence>
<keyword evidence="3 6" id="KW-0812">Transmembrane</keyword>
<keyword evidence="5 6" id="KW-0472">Membrane</keyword>
<dbReference type="AlphaFoldDB" id="A0A370WW31"/>
<evidence type="ECO:0000256" key="6">
    <source>
        <dbReference type="SAM" id="Phobius"/>
    </source>
</evidence>
<feature type="transmembrane region" description="Helical" evidence="6">
    <location>
        <begin position="281"/>
        <end position="302"/>
    </location>
</feature>
<keyword evidence="2" id="KW-0813">Transport</keyword>
<keyword evidence="8" id="KW-1185">Reference proteome</keyword>
<dbReference type="NCBIfam" id="TIGR00728">
    <property type="entry name" value="OPT_sfam"/>
    <property type="match status" value="1"/>
</dbReference>
<dbReference type="PANTHER" id="PTHR31645:SF0">
    <property type="entry name" value="OLIGOPEPTIDE TRANSPORTER YGL114W-RELATED"/>
    <property type="match status" value="1"/>
</dbReference>
<evidence type="ECO:0000256" key="1">
    <source>
        <dbReference type="ARBA" id="ARBA00004141"/>
    </source>
</evidence>
<feature type="transmembrane region" description="Helical" evidence="6">
    <location>
        <begin position="57"/>
        <end position="75"/>
    </location>
</feature>
<feature type="transmembrane region" description="Helical" evidence="6">
    <location>
        <begin position="405"/>
        <end position="425"/>
    </location>
</feature>
<feature type="transmembrane region" description="Helical" evidence="6">
    <location>
        <begin position="33"/>
        <end position="51"/>
    </location>
</feature>
<feature type="transmembrane region" description="Helical" evidence="6">
    <location>
        <begin position="339"/>
        <end position="360"/>
    </location>
</feature>
<feature type="transmembrane region" description="Helical" evidence="6">
    <location>
        <begin position="570"/>
        <end position="595"/>
    </location>
</feature>
<feature type="transmembrane region" description="Helical" evidence="6">
    <location>
        <begin position="655"/>
        <end position="673"/>
    </location>
</feature>
<feature type="transmembrane region" description="Helical" evidence="6">
    <location>
        <begin position="475"/>
        <end position="494"/>
    </location>
</feature>
<name>A0A370WW31_9GAMM</name>
<evidence type="ECO:0000256" key="4">
    <source>
        <dbReference type="ARBA" id="ARBA00022989"/>
    </source>
</evidence>
<feature type="transmembrane region" description="Helical" evidence="6">
    <location>
        <begin position="227"/>
        <end position="260"/>
    </location>
</feature>